<dbReference type="Gene3D" id="1.25.40.10">
    <property type="entry name" value="Tetratricopeptide repeat domain"/>
    <property type="match status" value="1"/>
</dbReference>
<evidence type="ECO:0000313" key="4">
    <source>
        <dbReference type="WBParaSite" id="PDA_v2.g20781.t1"/>
    </source>
</evidence>
<protein>
    <submittedName>
        <fullName evidence="4">Tetratricopeptide repeat protein</fullName>
    </submittedName>
</protein>
<dbReference type="Proteomes" id="UP000887578">
    <property type="component" value="Unplaced"/>
</dbReference>
<dbReference type="SUPFAM" id="SSF48452">
    <property type="entry name" value="TPR-like"/>
    <property type="match status" value="1"/>
</dbReference>
<sequence length="271" mass="31589">MLNNIESIFKIAEASRILNQSKAVPRLYRNSDEERMRWQMSALQFDMNKEQQKSSTKTSILSNDIHSCKTLFEELKPIKLSEMYVPMTHFGRYLVCQVIGMPIPDVSVQSLIQDLNGDVEIVEFYNFRYNFDDLNWIIPGTIFAVKEPRLQYRINDKTVSMRIDSPSDVIFVDCTDFEFLNKIGAKQMFVPMSTDAEGWREMGNDDFKKGNYKSALNFYNRGIRYNPDLPVLYLNKSLACLRIGAFYEAYKSAKFALEKNGDREKALFRYV</sequence>
<dbReference type="InterPro" id="IPR011990">
    <property type="entry name" value="TPR-like_helical_dom_sf"/>
</dbReference>
<name>A0A914PRM1_9BILA</name>
<dbReference type="PANTHER" id="PTHR46423:SF1">
    <property type="entry name" value="RNA POLYMERASE II-ASSOCIATED PROTEIN 3"/>
    <property type="match status" value="1"/>
</dbReference>
<keyword evidence="3" id="KW-1185">Reference proteome</keyword>
<dbReference type="PANTHER" id="PTHR46423">
    <property type="entry name" value="RNA POLYMERASE II-ASSOCIATED PROTEIN 3"/>
    <property type="match status" value="1"/>
</dbReference>
<organism evidence="3 4">
    <name type="scientific">Panagrolaimus davidi</name>
    <dbReference type="NCBI Taxonomy" id="227884"/>
    <lineage>
        <taxon>Eukaryota</taxon>
        <taxon>Metazoa</taxon>
        <taxon>Ecdysozoa</taxon>
        <taxon>Nematoda</taxon>
        <taxon>Chromadorea</taxon>
        <taxon>Rhabditida</taxon>
        <taxon>Tylenchina</taxon>
        <taxon>Panagrolaimomorpha</taxon>
        <taxon>Panagrolaimoidea</taxon>
        <taxon>Panagrolaimidae</taxon>
        <taxon>Panagrolaimus</taxon>
    </lineage>
</organism>
<dbReference type="InterPro" id="IPR051966">
    <property type="entry name" value="RPAP3"/>
</dbReference>
<reference evidence="4" key="1">
    <citation type="submission" date="2022-11" db="UniProtKB">
        <authorList>
            <consortium name="WormBaseParasite"/>
        </authorList>
    </citation>
    <scope>IDENTIFICATION</scope>
</reference>
<dbReference type="AlphaFoldDB" id="A0A914PRM1"/>
<dbReference type="InterPro" id="IPR019734">
    <property type="entry name" value="TPR_rpt"/>
</dbReference>
<accession>A0A914PRM1</accession>
<proteinExistence type="predicted"/>
<dbReference type="PROSITE" id="PS50005">
    <property type="entry name" value="TPR"/>
    <property type="match status" value="1"/>
</dbReference>
<evidence type="ECO:0000313" key="3">
    <source>
        <dbReference type="Proteomes" id="UP000887578"/>
    </source>
</evidence>
<dbReference type="WBParaSite" id="PDA_v2.g20781.t1">
    <property type="protein sequence ID" value="PDA_v2.g20781.t1"/>
    <property type="gene ID" value="PDA_v2.g20781"/>
</dbReference>
<feature type="repeat" description="TPR" evidence="2">
    <location>
        <begin position="196"/>
        <end position="229"/>
    </location>
</feature>
<keyword evidence="1 2" id="KW-0802">TPR repeat</keyword>
<evidence type="ECO:0000256" key="2">
    <source>
        <dbReference type="PROSITE-ProRule" id="PRU00339"/>
    </source>
</evidence>
<dbReference type="GO" id="GO:0101031">
    <property type="term" value="C:protein folding chaperone complex"/>
    <property type="evidence" value="ECO:0007669"/>
    <property type="project" value="TreeGrafter"/>
</dbReference>
<dbReference type="SMART" id="SM00028">
    <property type="entry name" value="TPR"/>
    <property type="match status" value="2"/>
</dbReference>
<evidence type="ECO:0000256" key="1">
    <source>
        <dbReference type="ARBA" id="ARBA00022803"/>
    </source>
</evidence>